<comment type="cofactor">
    <cofactor evidence="1">
        <name>Mg(2+)</name>
        <dbReference type="ChEBI" id="CHEBI:18420"/>
    </cofactor>
    <text evidence="1">Binds 2 magnesium ions per subunit.</text>
</comment>
<dbReference type="InterPro" id="IPR050792">
    <property type="entry name" value="ADP-ribosylglycohydrolase"/>
</dbReference>
<name>A0A4D7DU64_9HYPH</name>
<keyword evidence="2" id="KW-0614">Plasmid</keyword>
<feature type="binding site" evidence="1">
    <location>
        <position position="248"/>
    </location>
    <ligand>
        <name>Mg(2+)</name>
        <dbReference type="ChEBI" id="CHEBI:18420"/>
        <label>1</label>
    </ligand>
</feature>
<keyword evidence="2" id="KW-0378">Hydrolase</keyword>
<dbReference type="Proteomes" id="UP000826513">
    <property type="component" value="Plasmid unnamed1"/>
</dbReference>
<dbReference type="STRING" id="1367849.GCA_000518585_01306"/>
<dbReference type="EMBL" id="CP039693">
    <property type="protein sequence ID" value="QCJ00532.1"/>
    <property type="molecule type" value="Genomic_DNA"/>
</dbReference>
<dbReference type="Pfam" id="PF03747">
    <property type="entry name" value="ADP_ribosyl_GH"/>
    <property type="match status" value="1"/>
</dbReference>
<evidence type="ECO:0000313" key="5">
    <source>
        <dbReference type="Proteomes" id="UP000826513"/>
    </source>
</evidence>
<keyword evidence="5" id="KW-1185">Reference proteome</keyword>
<feature type="binding site" evidence="1">
    <location>
        <position position="61"/>
    </location>
    <ligand>
        <name>Mg(2+)</name>
        <dbReference type="ChEBI" id="CHEBI:18420"/>
        <label>1</label>
    </ligand>
</feature>
<dbReference type="PANTHER" id="PTHR16222:SF35">
    <property type="entry name" value="ADP-RIBOSYLGLYCOHYDROLASE"/>
    <property type="match status" value="1"/>
</dbReference>
<geneLocation type="plasmid" evidence="2">
    <name>pAlCFBP5473</name>
</geneLocation>
<feature type="binding site" evidence="1">
    <location>
        <position position="60"/>
    </location>
    <ligand>
        <name>Mg(2+)</name>
        <dbReference type="ChEBI" id="CHEBI:18420"/>
        <label>1</label>
    </ligand>
</feature>
<reference evidence="2 4" key="1">
    <citation type="submission" date="2019-04" db="EMBL/GenBank/DDBJ databases">
        <title>Complete genome sequence of Agrobacterium larrymoorei CFBP5473.</title>
        <authorList>
            <person name="Haryono M."/>
            <person name="Chou L."/>
            <person name="Lin Y.-C."/>
            <person name="Lai E.-M."/>
            <person name="Kuo C.-H."/>
        </authorList>
    </citation>
    <scope>NUCLEOTIDE SEQUENCE [LARGE SCALE GENOMIC DNA]</scope>
    <source>
        <strain evidence="2 4">CFBP5473</strain>
        <plasmid evidence="2">pAlCFBP5473</plasmid>
        <plasmid evidence="4">palcfbp5473</plasmid>
    </source>
</reference>
<keyword evidence="1" id="KW-0479">Metal-binding</keyword>
<evidence type="ECO:0000313" key="3">
    <source>
        <dbReference type="EMBL" id="QYA10528.1"/>
    </source>
</evidence>
<organism evidence="2 4">
    <name type="scientific">Agrobacterium larrymoorei</name>
    <dbReference type="NCBI Taxonomy" id="160699"/>
    <lineage>
        <taxon>Bacteria</taxon>
        <taxon>Pseudomonadati</taxon>
        <taxon>Pseudomonadota</taxon>
        <taxon>Alphaproteobacteria</taxon>
        <taxon>Hyphomicrobiales</taxon>
        <taxon>Rhizobiaceae</taxon>
        <taxon>Rhizobium/Agrobacterium group</taxon>
        <taxon>Agrobacterium</taxon>
    </lineage>
</organism>
<feature type="binding site" evidence="1">
    <location>
        <position position="251"/>
    </location>
    <ligand>
        <name>Mg(2+)</name>
        <dbReference type="ChEBI" id="CHEBI:18420"/>
        <label>1</label>
    </ligand>
</feature>
<dbReference type="GO" id="GO:0016787">
    <property type="term" value="F:hydrolase activity"/>
    <property type="evidence" value="ECO:0007669"/>
    <property type="project" value="UniProtKB-KW"/>
</dbReference>
<accession>A0A4D7DU64</accession>
<dbReference type="Gene3D" id="1.10.4080.10">
    <property type="entry name" value="ADP-ribosylation/Crystallin J1"/>
    <property type="match status" value="1"/>
</dbReference>
<dbReference type="OrthoDB" id="9806482at2"/>
<dbReference type="SUPFAM" id="SSF101478">
    <property type="entry name" value="ADP-ribosylglycohydrolase"/>
    <property type="match status" value="1"/>
</dbReference>
<protein>
    <submittedName>
        <fullName evidence="2">ADP-ribosylglycohydrolase family protein</fullName>
    </submittedName>
</protein>
<proteinExistence type="predicted"/>
<dbReference type="RefSeq" id="WP_027674167.1">
    <property type="nucleotide sequence ID" value="NZ_CP039693.1"/>
</dbReference>
<feature type="binding site" evidence="1">
    <location>
        <position position="59"/>
    </location>
    <ligand>
        <name>Mg(2+)</name>
        <dbReference type="ChEBI" id="CHEBI:18420"/>
        <label>1</label>
    </ligand>
</feature>
<evidence type="ECO:0000313" key="4">
    <source>
        <dbReference type="Proteomes" id="UP000298545"/>
    </source>
</evidence>
<geneLocation type="plasmid" evidence="3 5">
    <name>unnamed1</name>
</geneLocation>
<evidence type="ECO:0000313" key="2">
    <source>
        <dbReference type="EMBL" id="QCJ00532.1"/>
    </source>
</evidence>
<dbReference type="EMBL" id="CP072170">
    <property type="protein sequence ID" value="QYA10528.1"/>
    <property type="molecule type" value="Genomic_DNA"/>
</dbReference>
<gene>
    <name evidence="2" type="ORF">CFBP5473_21215</name>
    <name evidence="3" type="ORF">J5285_25355</name>
</gene>
<reference evidence="3 5" key="2">
    <citation type="submission" date="2021-03" db="EMBL/GenBank/DDBJ databases">
        <title>Rapid diversification of plasmids in a genus of pathogenic and nitrogen fixing bacteria.</title>
        <authorList>
            <person name="Weisberg A.J."/>
            <person name="Miller M."/>
            <person name="Ream W."/>
            <person name="Grunwald N.J."/>
            <person name="Chang J.H."/>
        </authorList>
    </citation>
    <scope>NUCLEOTIDE SEQUENCE [LARGE SCALE GENOMIC DNA]</scope>
    <source>
        <strain evidence="3 5">AF3.44</strain>
        <plasmid evidence="3 5">unnamed1</plasmid>
    </source>
</reference>
<sequence length="316" mass="34757">MGQSIIDRAKGCFLGQLAGDALGSLVEFQSKAQIKETYPSGVRDMHDGGTWNTLAGQPTDDSEMAIALARSITEADGYNEKNALRAYREWMNSEPFDIGATVSSGLRGLKNIASEANGALMRVSPIGILGSNFTLEQVGRWAELDAMITHPSFVCRQANILFAKALAYAITNNPTPSEIYRAVLAWSQDINAETKLVNAIQKAQSYPPENFERNQGWVLIAFQNAFYQLLNCGSLEHGVVDTISYGGDTDTNGAIVGALLGAVYGTSAIPLRWRESLMNCKPDRNRIDVYRPRPEKYWPIYADNIVDSLLNITPRR</sequence>
<evidence type="ECO:0000256" key="1">
    <source>
        <dbReference type="PIRSR" id="PIRSR605502-1"/>
    </source>
</evidence>
<dbReference type="KEGG" id="alf:CFBP5473_21215"/>
<keyword evidence="1" id="KW-0460">Magnesium</keyword>
<dbReference type="Proteomes" id="UP000298545">
    <property type="component" value="Plasmid pAlCFBP5473"/>
</dbReference>
<dbReference type="InterPro" id="IPR036705">
    <property type="entry name" value="Ribosyl_crysJ1_sf"/>
</dbReference>
<dbReference type="GO" id="GO:0046872">
    <property type="term" value="F:metal ion binding"/>
    <property type="evidence" value="ECO:0007669"/>
    <property type="project" value="UniProtKB-KW"/>
</dbReference>
<feature type="binding site" evidence="1">
    <location>
        <position position="250"/>
    </location>
    <ligand>
        <name>Mg(2+)</name>
        <dbReference type="ChEBI" id="CHEBI:18420"/>
        <label>1</label>
    </ligand>
</feature>
<dbReference type="AlphaFoldDB" id="A0A4D7DU64"/>
<geneLocation type="plasmid" evidence="4">
    <name>palcfbp5473</name>
</geneLocation>
<dbReference type="InterPro" id="IPR005502">
    <property type="entry name" value="Ribosyl_crysJ1"/>
</dbReference>
<dbReference type="PANTHER" id="PTHR16222">
    <property type="entry name" value="ADP-RIBOSYLGLYCOHYDROLASE"/>
    <property type="match status" value="1"/>
</dbReference>